<feature type="transmembrane region" description="Helical" evidence="5">
    <location>
        <begin position="92"/>
        <end position="114"/>
    </location>
</feature>
<dbReference type="EMBL" id="AEYI02002024">
    <property type="protein sequence ID" value="KFG30749.1"/>
    <property type="molecule type" value="Genomic_DNA"/>
</dbReference>
<evidence type="ECO:0000256" key="5">
    <source>
        <dbReference type="SAM" id="Phobius"/>
    </source>
</evidence>
<dbReference type="Gene3D" id="2.40.50.140">
    <property type="entry name" value="Nucleic acid-binding proteins"/>
    <property type="match status" value="1"/>
</dbReference>
<keyword evidence="5" id="KW-1133">Transmembrane helix</keyword>
<feature type="domain" description="RNA polymerase III subunit Rpc25" evidence="6">
    <location>
        <begin position="260"/>
        <end position="376"/>
    </location>
</feature>
<evidence type="ECO:0000256" key="2">
    <source>
        <dbReference type="ARBA" id="ARBA00009307"/>
    </source>
</evidence>
<dbReference type="InterPro" id="IPR012340">
    <property type="entry name" value="NA-bd_OB-fold"/>
</dbReference>
<evidence type="ECO:0000313" key="8">
    <source>
        <dbReference type="Proteomes" id="UP000028828"/>
    </source>
</evidence>
<proteinExistence type="inferred from homology"/>
<reference evidence="7 8" key="1">
    <citation type="submission" date="2014-03" db="EMBL/GenBank/DDBJ databases">
        <authorList>
            <person name="Sibley D."/>
            <person name="Venepally P."/>
            <person name="Karamycheva S."/>
            <person name="Hadjithomas M."/>
            <person name="Khan A."/>
            <person name="Brunk B."/>
            <person name="Roos D."/>
            <person name="Caler E."/>
            <person name="Lorenzi H."/>
        </authorList>
    </citation>
    <scope>NUCLEOTIDE SEQUENCE [LARGE SCALE GENOMIC DNA]</scope>
    <source>
        <strain evidence="8">p89</strain>
    </source>
</reference>
<evidence type="ECO:0000259" key="6">
    <source>
        <dbReference type="Pfam" id="PF08292"/>
    </source>
</evidence>
<comment type="caution">
    <text evidence="7">The sequence shown here is derived from an EMBL/GenBank/DDBJ whole genome shotgun (WGS) entry which is preliminary data.</text>
</comment>
<evidence type="ECO:0000256" key="1">
    <source>
        <dbReference type="ARBA" id="ARBA00004123"/>
    </source>
</evidence>
<keyword evidence="5" id="KW-0472">Membrane</keyword>
<evidence type="ECO:0000313" key="7">
    <source>
        <dbReference type="EMBL" id="KFG30749.1"/>
    </source>
</evidence>
<dbReference type="Pfam" id="PF08292">
    <property type="entry name" value="RNA_pol_Rbc25"/>
    <property type="match status" value="1"/>
</dbReference>
<accession>A0A086JF31</accession>
<dbReference type="PANTHER" id="PTHR12709:SF1">
    <property type="entry name" value="DNA-DIRECTED RNA POLYMERASE III SUBUNIT RPC8"/>
    <property type="match status" value="1"/>
</dbReference>
<feature type="transmembrane region" description="Helical" evidence="5">
    <location>
        <begin position="35"/>
        <end position="56"/>
    </location>
</feature>
<keyword evidence="3" id="KW-0240">DNA-directed RNA polymerase</keyword>
<dbReference type="AlphaFoldDB" id="A0A086JF31"/>
<evidence type="ECO:0000256" key="3">
    <source>
        <dbReference type="ARBA" id="ARBA00022478"/>
    </source>
</evidence>
<dbReference type="GO" id="GO:0006384">
    <property type="term" value="P:transcription initiation at RNA polymerase III promoter"/>
    <property type="evidence" value="ECO:0007669"/>
    <property type="project" value="TreeGrafter"/>
</dbReference>
<organism evidence="7 8">
    <name type="scientific">Toxoplasma gondii p89</name>
    <dbReference type="NCBI Taxonomy" id="943119"/>
    <lineage>
        <taxon>Eukaryota</taxon>
        <taxon>Sar</taxon>
        <taxon>Alveolata</taxon>
        <taxon>Apicomplexa</taxon>
        <taxon>Conoidasida</taxon>
        <taxon>Coccidia</taxon>
        <taxon>Eucoccidiorida</taxon>
        <taxon>Eimeriorina</taxon>
        <taxon>Sarcocystidae</taxon>
        <taxon>Toxoplasma</taxon>
    </lineage>
</organism>
<sequence>MQLSRGKVDGSHDMLRVFLCSIKAMQRLLCLRHPCSSLVFVFLCCFSPVLSLFLSFSGSRIDACVVSSVSRKNVDARQDLLFFWNLFPFPRFPFFCVFLCVSSLLADLSSFVFVPLRYAPTVGPVSCGASSRQLAPPFSSSRLLLIAVVRSPLAPFFLLVVRYLFLPWFAVPVFAEKMFVISLLQDAVSVLPETQMKNQGEVLRKAIEEKYLNKVVVNCGLAVAFYELRRIQSATIRSGDGSARYKVEFSLVFFRPFQGEILEGTLMHSDNHGLRISLGFFHDVYIPAAALREPKGFNAASERWWWGFEDHELEYAPLQQAIRFRVQEIRFDQALADGNGGAGTQELVAGAERMGLAPMVVLGAVDDDGLGMKTWWQ</sequence>
<dbReference type="Gene3D" id="3.30.1490.120">
    <property type="entry name" value="RNA polymerase Rpb7-like, N-terminal domain"/>
    <property type="match status" value="1"/>
</dbReference>
<dbReference type="PANTHER" id="PTHR12709">
    <property type="entry name" value="DNA-DIRECTED RNA POLYMERASE II, III"/>
    <property type="match status" value="1"/>
</dbReference>
<feature type="transmembrane region" description="Helical" evidence="5">
    <location>
        <begin position="143"/>
        <end position="165"/>
    </location>
</feature>
<evidence type="ECO:0000256" key="4">
    <source>
        <dbReference type="ARBA" id="ARBA00023163"/>
    </source>
</evidence>
<comment type="similarity">
    <text evidence="2">Belongs to the eukaryotic RPB7/RPC8 RNA polymerase subunit family.</text>
</comment>
<protein>
    <submittedName>
        <fullName evidence="7">RNA polymerase Rpb7, N-terminal domain-containing protein</fullName>
    </submittedName>
</protein>
<dbReference type="SUPFAM" id="SSF50249">
    <property type="entry name" value="Nucleic acid-binding proteins"/>
    <property type="match status" value="1"/>
</dbReference>
<dbReference type="SUPFAM" id="SSF88798">
    <property type="entry name" value="N-terminal, heterodimerisation domain of RBP7 (RpoE)"/>
    <property type="match status" value="1"/>
</dbReference>
<dbReference type="InterPro" id="IPR013238">
    <property type="entry name" value="RNA_pol_III_Rbc25"/>
</dbReference>
<keyword evidence="4" id="KW-0804">Transcription</keyword>
<dbReference type="VEuPathDB" id="ToxoDB:TGP89_292310"/>
<dbReference type="OrthoDB" id="10256606at2759"/>
<dbReference type="InterPro" id="IPR045113">
    <property type="entry name" value="Rpb7-like"/>
</dbReference>
<dbReference type="Proteomes" id="UP000028828">
    <property type="component" value="Unassembled WGS sequence"/>
</dbReference>
<dbReference type="InterPro" id="IPR036898">
    <property type="entry name" value="RNA_pol_Rpb7-like_N_sf"/>
</dbReference>
<comment type="subcellular location">
    <subcellularLocation>
        <location evidence="1">Nucleus</location>
    </subcellularLocation>
</comment>
<gene>
    <name evidence="7" type="ORF">TGP89_292310</name>
</gene>
<name>A0A086JF31_TOXGO</name>
<dbReference type="GO" id="GO:0005666">
    <property type="term" value="C:RNA polymerase III complex"/>
    <property type="evidence" value="ECO:0007669"/>
    <property type="project" value="TreeGrafter"/>
</dbReference>
<keyword evidence="5" id="KW-0812">Transmembrane</keyword>